<dbReference type="Proteomes" id="UP000663255">
    <property type="component" value="Chromosome 1"/>
</dbReference>
<dbReference type="EMBL" id="CP043893">
    <property type="protein sequence ID" value="QOI52641.1"/>
    <property type="molecule type" value="Genomic_DNA"/>
</dbReference>
<gene>
    <name evidence="1" type="ORF">Lepto1489_18555</name>
</gene>
<name>A0AAQ0B4I4_LEPIR</name>
<sequence length="81" mass="9653">MIKKNIYCSAWVRHIRTCPKTLKNLHDSYLEIFNKTQWFLQKPSHLVICELSSNSNIVKFLCEFPHLEVLGQVLSYLRIFQ</sequence>
<reference evidence="1" key="1">
    <citation type="submission" date="2019-09" db="EMBL/GenBank/DDBJ databases">
        <title>Comparative Genomics of Leptospira interrogans Reveals Genome Plasticity - A Common Adaptive Strategy for Survival in Various Hosts.</title>
        <authorList>
            <person name="Ramli S.R."/>
            <person name="Bunk B."/>
            <person name="Goris M."/>
            <person name="Bhuju S."/>
            <person name="Jarek M."/>
            <person name="Sproer C."/>
            <person name="Mustakim S."/>
            <person name="Strommenger B."/>
            <person name="Pessler F."/>
        </authorList>
    </citation>
    <scope>NUCLEOTIDE SEQUENCE</scope>
    <source>
        <strain evidence="1">1489</strain>
    </source>
</reference>
<accession>A0AAQ0B4I4</accession>
<organism evidence="1 2">
    <name type="scientific">Leptospira interrogans serovar Bataviae</name>
    <dbReference type="NCBI Taxonomy" id="312175"/>
    <lineage>
        <taxon>Bacteria</taxon>
        <taxon>Pseudomonadati</taxon>
        <taxon>Spirochaetota</taxon>
        <taxon>Spirochaetia</taxon>
        <taxon>Leptospirales</taxon>
        <taxon>Leptospiraceae</taxon>
        <taxon>Leptospira</taxon>
    </lineage>
</organism>
<evidence type="ECO:0000313" key="2">
    <source>
        <dbReference type="Proteomes" id="UP000663255"/>
    </source>
</evidence>
<protein>
    <submittedName>
        <fullName evidence="1">Uncharacterized protein</fullName>
    </submittedName>
</protein>
<evidence type="ECO:0000313" key="1">
    <source>
        <dbReference type="EMBL" id="QOI52641.1"/>
    </source>
</evidence>
<proteinExistence type="predicted"/>
<dbReference type="AlphaFoldDB" id="A0AAQ0B4I4"/>